<accession>A0A0N4YMY4</accession>
<sequence length="153" mass="17463">MPRCLLSRCDIVEQGNADANDANLYGVEKRNYSSQPDTIVKCWRAKRPAGSPIHAALRRTVVVGDLEKIPMNNLSETKLNVPRKTRGTEVIKETEEIDSSTWDEGEGREEMVLEVDVEVEVEEREVDDENVGDEAGEDVEREQKINERKFRVY</sequence>
<name>A0A0N4YMY4_NIPBR</name>
<dbReference type="WBParaSite" id="NBR_0001857501-mRNA-1">
    <property type="protein sequence ID" value="NBR_0001857501-mRNA-1"/>
    <property type="gene ID" value="NBR_0001857501"/>
</dbReference>
<feature type="region of interest" description="Disordered" evidence="1">
    <location>
        <begin position="122"/>
        <end position="142"/>
    </location>
</feature>
<proteinExistence type="predicted"/>
<keyword evidence="3" id="KW-1185">Reference proteome</keyword>
<dbReference type="Proteomes" id="UP000271162">
    <property type="component" value="Unassembled WGS sequence"/>
</dbReference>
<evidence type="ECO:0000256" key="1">
    <source>
        <dbReference type="SAM" id="MobiDB-lite"/>
    </source>
</evidence>
<dbReference type="EMBL" id="UYSL01023527">
    <property type="protein sequence ID" value="VDL82301.1"/>
    <property type="molecule type" value="Genomic_DNA"/>
</dbReference>
<reference evidence="2 3" key="2">
    <citation type="submission" date="2018-11" db="EMBL/GenBank/DDBJ databases">
        <authorList>
            <consortium name="Pathogen Informatics"/>
        </authorList>
    </citation>
    <scope>NUCLEOTIDE SEQUENCE [LARGE SCALE GENOMIC DNA]</scope>
</reference>
<evidence type="ECO:0000313" key="2">
    <source>
        <dbReference type="EMBL" id="VDL82301.1"/>
    </source>
</evidence>
<gene>
    <name evidence="2" type="ORF">NBR_LOCUS18576</name>
</gene>
<feature type="compositionally biased region" description="Acidic residues" evidence="1">
    <location>
        <begin position="122"/>
        <end position="140"/>
    </location>
</feature>
<reference evidence="4" key="1">
    <citation type="submission" date="2017-02" db="UniProtKB">
        <authorList>
            <consortium name="WormBaseParasite"/>
        </authorList>
    </citation>
    <scope>IDENTIFICATION</scope>
</reference>
<organism evidence="4">
    <name type="scientific">Nippostrongylus brasiliensis</name>
    <name type="common">Rat hookworm</name>
    <dbReference type="NCBI Taxonomy" id="27835"/>
    <lineage>
        <taxon>Eukaryota</taxon>
        <taxon>Metazoa</taxon>
        <taxon>Ecdysozoa</taxon>
        <taxon>Nematoda</taxon>
        <taxon>Chromadorea</taxon>
        <taxon>Rhabditida</taxon>
        <taxon>Rhabditina</taxon>
        <taxon>Rhabditomorpha</taxon>
        <taxon>Strongyloidea</taxon>
        <taxon>Heligmosomidae</taxon>
        <taxon>Nippostrongylus</taxon>
    </lineage>
</organism>
<protein>
    <submittedName>
        <fullName evidence="2 4">Uncharacterized protein</fullName>
    </submittedName>
</protein>
<dbReference type="AlphaFoldDB" id="A0A0N4YMY4"/>
<evidence type="ECO:0000313" key="4">
    <source>
        <dbReference type="WBParaSite" id="NBR_0001857501-mRNA-1"/>
    </source>
</evidence>
<evidence type="ECO:0000313" key="3">
    <source>
        <dbReference type="Proteomes" id="UP000271162"/>
    </source>
</evidence>